<sequence>MSKDKQVALVTGGNRGIGYELVKQLALKGFKVILASRDPEIGYEATQKLKELDLDVSCVEMDVANQDSIHQARAAINEKYGRLDVLINNAGVYLEKNEKLLAMTLAFWRKQWQLTSLAFTMSSVRLFLLWKNKVTGELLMFPQNMGR</sequence>
<dbReference type="EMBL" id="JAFBFI010000035">
    <property type="protein sequence ID" value="MBM7694751.1"/>
    <property type="molecule type" value="Genomic_DNA"/>
</dbReference>
<dbReference type="InterPro" id="IPR002347">
    <property type="entry name" value="SDR_fam"/>
</dbReference>
<keyword evidence="5" id="KW-1185">Reference proteome</keyword>
<gene>
    <name evidence="4" type="ORF">JOC77_004228</name>
</gene>
<keyword evidence="3" id="KW-0560">Oxidoreductase</keyword>
<dbReference type="Gene3D" id="3.40.50.720">
    <property type="entry name" value="NAD(P)-binding Rossmann-like Domain"/>
    <property type="match status" value="1"/>
</dbReference>
<evidence type="ECO:0000256" key="1">
    <source>
        <dbReference type="ARBA" id="ARBA00006484"/>
    </source>
</evidence>
<accession>A0ABS2QR85</accession>
<keyword evidence="2" id="KW-0521">NADP</keyword>
<dbReference type="PANTHER" id="PTHR43490:SF99">
    <property type="entry name" value="SHORT-CHAIN DEHYDROGENASE_REDUCTASE"/>
    <property type="match status" value="1"/>
</dbReference>
<evidence type="ECO:0000256" key="3">
    <source>
        <dbReference type="ARBA" id="ARBA00023002"/>
    </source>
</evidence>
<dbReference type="Pfam" id="PF00106">
    <property type="entry name" value="adh_short"/>
    <property type="match status" value="1"/>
</dbReference>
<dbReference type="SUPFAM" id="SSF51735">
    <property type="entry name" value="NAD(P)-binding Rossmann-fold domains"/>
    <property type="match status" value="1"/>
</dbReference>
<dbReference type="Proteomes" id="UP000823486">
    <property type="component" value="Unassembled WGS sequence"/>
</dbReference>
<dbReference type="PRINTS" id="PR00081">
    <property type="entry name" value="GDHRDH"/>
</dbReference>
<proteinExistence type="inferred from homology"/>
<dbReference type="InterPro" id="IPR036291">
    <property type="entry name" value="NAD(P)-bd_dom_sf"/>
</dbReference>
<organism evidence="4 5">
    <name type="scientific">Peribacillus deserti</name>
    <dbReference type="NCBI Taxonomy" id="673318"/>
    <lineage>
        <taxon>Bacteria</taxon>
        <taxon>Bacillati</taxon>
        <taxon>Bacillota</taxon>
        <taxon>Bacilli</taxon>
        <taxon>Bacillales</taxon>
        <taxon>Bacillaceae</taxon>
        <taxon>Peribacillus</taxon>
    </lineage>
</organism>
<name>A0ABS2QR85_9BACI</name>
<evidence type="ECO:0000256" key="2">
    <source>
        <dbReference type="ARBA" id="ARBA00022857"/>
    </source>
</evidence>
<comment type="caution">
    <text evidence="4">The sequence shown here is derived from an EMBL/GenBank/DDBJ whole genome shotgun (WGS) entry which is preliminary data.</text>
</comment>
<evidence type="ECO:0000313" key="5">
    <source>
        <dbReference type="Proteomes" id="UP000823486"/>
    </source>
</evidence>
<evidence type="ECO:0000313" key="4">
    <source>
        <dbReference type="EMBL" id="MBM7694751.1"/>
    </source>
</evidence>
<protein>
    <submittedName>
        <fullName evidence="4">NAD(P)-dependent dehydrogenase (Short-subunit alcohol dehydrogenase family)</fullName>
    </submittedName>
</protein>
<reference evidence="4 5" key="1">
    <citation type="submission" date="2021-01" db="EMBL/GenBank/DDBJ databases">
        <title>Genomic Encyclopedia of Type Strains, Phase IV (KMG-IV): sequencing the most valuable type-strain genomes for metagenomic binning, comparative biology and taxonomic classification.</title>
        <authorList>
            <person name="Goeker M."/>
        </authorList>
    </citation>
    <scope>NUCLEOTIDE SEQUENCE [LARGE SCALE GENOMIC DNA]</scope>
    <source>
        <strain evidence="4 5">DSM 105482</strain>
    </source>
</reference>
<comment type="similarity">
    <text evidence="1">Belongs to the short-chain dehydrogenases/reductases (SDR) family.</text>
</comment>
<dbReference type="PANTHER" id="PTHR43490">
    <property type="entry name" value="(+)-NEOMENTHOL DEHYDROGENASE"/>
    <property type="match status" value="1"/>
</dbReference>